<accession>A0A6L4X317</accession>
<dbReference type="Proteomes" id="UP000469943">
    <property type="component" value="Unassembled WGS sequence"/>
</dbReference>
<dbReference type="RefSeq" id="WP_152357494.1">
    <property type="nucleotide sequence ID" value="NZ_WBSM01000001.1"/>
</dbReference>
<dbReference type="EMBL" id="WBSM01000001">
    <property type="protein sequence ID" value="KAB8289335.1"/>
    <property type="molecule type" value="Genomic_DNA"/>
</dbReference>
<protein>
    <recommendedName>
        <fullName evidence="6">Single-stranded DNA-binding protein</fullName>
    </recommendedName>
</protein>
<dbReference type="EMBL" id="WHZX01000001">
    <property type="protein sequence ID" value="NEG71033.1"/>
    <property type="molecule type" value="Genomic_DNA"/>
</dbReference>
<proteinExistence type="predicted"/>
<evidence type="ECO:0000313" key="5">
    <source>
        <dbReference type="Proteomes" id="UP000482084"/>
    </source>
</evidence>
<evidence type="ECO:0000256" key="1">
    <source>
        <dbReference type="SAM" id="MobiDB-lite"/>
    </source>
</evidence>
<evidence type="ECO:0000313" key="3">
    <source>
        <dbReference type="EMBL" id="NEG71033.1"/>
    </source>
</evidence>
<feature type="region of interest" description="Disordered" evidence="1">
    <location>
        <begin position="120"/>
        <end position="158"/>
    </location>
</feature>
<keyword evidence="5" id="KW-1185">Reference proteome</keyword>
<comment type="caution">
    <text evidence="2">The sequence shown here is derived from an EMBL/GenBank/DDBJ whole genome shotgun (WGS) entry which is preliminary data.</text>
</comment>
<feature type="compositionally biased region" description="Low complexity" evidence="1">
    <location>
        <begin position="122"/>
        <end position="146"/>
    </location>
</feature>
<reference evidence="2 5" key="2">
    <citation type="submission" date="2019-10" db="EMBL/GenBank/DDBJ databases">
        <title>Characterization of the phylogenetic diversity of two novel species belonging to the genus Bifidobacterium: Bifidobacterium cebidarum sp. nov. and Bifidobacterium leontopitheci sp. nov.</title>
        <authorList>
            <person name="Lugli G.A."/>
            <person name="Duranti S."/>
            <person name="Milani C."/>
            <person name="Turroni F."/>
            <person name="Ventura M."/>
        </authorList>
    </citation>
    <scope>NUCLEOTIDE SEQUENCE [LARGE SCALE GENOMIC DNA]</scope>
    <source>
        <strain evidence="2 5">DSM 100688</strain>
    </source>
</reference>
<dbReference type="Proteomes" id="UP000482084">
    <property type="component" value="Unassembled WGS sequence"/>
</dbReference>
<name>A0A6L4X317_9BIFI</name>
<reference evidence="3 4" key="1">
    <citation type="submission" date="2019-10" db="EMBL/GenBank/DDBJ databases">
        <title>Bifidobacterium from non-human primates.</title>
        <authorList>
            <person name="Modesto M."/>
        </authorList>
    </citation>
    <scope>NUCLEOTIDE SEQUENCE [LARGE SCALE GENOMIC DNA]</scope>
    <source>
        <strain evidence="3 4">TREM</strain>
    </source>
</reference>
<organism evidence="2 5">
    <name type="scientific">Bifidobacterium ramosum</name>
    <dbReference type="NCBI Taxonomy" id="1798158"/>
    <lineage>
        <taxon>Bacteria</taxon>
        <taxon>Bacillati</taxon>
        <taxon>Actinomycetota</taxon>
        <taxon>Actinomycetes</taxon>
        <taxon>Bifidobacteriales</taxon>
        <taxon>Bifidobacteriaceae</taxon>
        <taxon>Bifidobacterium</taxon>
    </lineage>
</organism>
<evidence type="ECO:0008006" key="6">
    <source>
        <dbReference type="Google" id="ProtNLM"/>
    </source>
</evidence>
<evidence type="ECO:0000313" key="2">
    <source>
        <dbReference type="EMBL" id="KAB8289335.1"/>
    </source>
</evidence>
<evidence type="ECO:0000313" key="4">
    <source>
        <dbReference type="Proteomes" id="UP000469943"/>
    </source>
</evidence>
<dbReference type="AlphaFoldDB" id="A0A6L4X317"/>
<dbReference type="OrthoDB" id="9954191at2"/>
<sequence>MSGRTQVIIQGTAWGVQDTQGGRRFLRVSCTPGYRDRNGQWNDRPEQSYSVWPAGYAPRVMDVFDRISQLRQDPDVFVDVLVVGEVSGFNAYTNKQGQPAAGCTVNASGVCITNIRGRDGKPIQPGGFAGGQQPQQSPQQGYTQQPTDPWGGGYEPQI</sequence>
<gene>
    <name evidence="2" type="ORF">DSM100688_0415</name>
    <name evidence="3" type="ORF">GFD24_02085</name>
</gene>